<sequence>MEEVTSGESFRRRTGRRDRRAAGTSCGGEKSLDASPATSCKRHMTLRGWTKVM</sequence>
<feature type="region of interest" description="Disordered" evidence="1">
    <location>
        <begin position="1"/>
        <end position="39"/>
    </location>
</feature>
<comment type="caution">
    <text evidence="2">The sequence shown here is derived from an EMBL/GenBank/DDBJ whole genome shotgun (WGS) entry which is preliminary data.</text>
</comment>
<organism evidence="2 3">
    <name type="scientific">Engystomops pustulosus</name>
    <name type="common">Tungara frog</name>
    <name type="synonym">Physalaemus pustulosus</name>
    <dbReference type="NCBI Taxonomy" id="76066"/>
    <lineage>
        <taxon>Eukaryota</taxon>
        <taxon>Metazoa</taxon>
        <taxon>Chordata</taxon>
        <taxon>Craniata</taxon>
        <taxon>Vertebrata</taxon>
        <taxon>Euteleostomi</taxon>
        <taxon>Amphibia</taxon>
        <taxon>Batrachia</taxon>
        <taxon>Anura</taxon>
        <taxon>Neobatrachia</taxon>
        <taxon>Hyloidea</taxon>
        <taxon>Leptodactylidae</taxon>
        <taxon>Leiuperinae</taxon>
        <taxon>Engystomops</taxon>
    </lineage>
</organism>
<keyword evidence="3" id="KW-1185">Reference proteome</keyword>
<protein>
    <submittedName>
        <fullName evidence="2">Uncharacterized protein</fullName>
    </submittedName>
</protein>
<evidence type="ECO:0000256" key="1">
    <source>
        <dbReference type="SAM" id="MobiDB-lite"/>
    </source>
</evidence>
<name>A0AAV6YM66_ENGPU</name>
<evidence type="ECO:0000313" key="2">
    <source>
        <dbReference type="EMBL" id="KAG8537183.1"/>
    </source>
</evidence>
<proteinExistence type="predicted"/>
<dbReference type="Proteomes" id="UP000824782">
    <property type="component" value="Unassembled WGS sequence"/>
</dbReference>
<evidence type="ECO:0000313" key="3">
    <source>
        <dbReference type="Proteomes" id="UP000824782"/>
    </source>
</evidence>
<gene>
    <name evidence="2" type="ORF">GDO81_024950</name>
</gene>
<dbReference type="EMBL" id="WNYA01032875">
    <property type="protein sequence ID" value="KAG8537183.1"/>
    <property type="molecule type" value="Genomic_DNA"/>
</dbReference>
<dbReference type="AlphaFoldDB" id="A0AAV6YM66"/>
<reference evidence="2" key="1">
    <citation type="thesis" date="2020" institute="ProQuest LLC" country="789 East Eisenhower Parkway, Ann Arbor, MI, USA">
        <title>Comparative Genomics and Chromosome Evolution.</title>
        <authorList>
            <person name="Mudd A.B."/>
        </authorList>
    </citation>
    <scope>NUCLEOTIDE SEQUENCE</scope>
    <source>
        <strain evidence="2">237g6f4</strain>
        <tissue evidence="2">Blood</tissue>
    </source>
</reference>
<accession>A0AAV6YM66</accession>